<keyword evidence="1" id="KW-0812">Transmembrane</keyword>
<evidence type="ECO:0000313" key="4">
    <source>
        <dbReference type="Proteomes" id="UP000321296"/>
    </source>
</evidence>
<dbReference type="Proteomes" id="UP001529201">
    <property type="component" value="Unassembled WGS sequence"/>
</dbReference>
<keyword evidence="1" id="KW-0472">Membrane</keyword>
<gene>
    <name evidence="3" type="ORF">FGL85_10165</name>
    <name evidence="2" type="ORF">P1N92_07440</name>
</gene>
<keyword evidence="5" id="KW-1185">Reference proteome</keyword>
<dbReference type="KEGG" id="lpse:FGL85_10165"/>
<dbReference type="EMBL" id="JARGDN010000007">
    <property type="protein sequence ID" value="MDG9733948.1"/>
    <property type="molecule type" value="Genomic_DNA"/>
</dbReference>
<proteinExistence type="predicted"/>
<dbReference type="EMBL" id="CP042383">
    <property type="protein sequence ID" value="QEA42843.1"/>
    <property type="molecule type" value="Genomic_DNA"/>
</dbReference>
<sequence>MKQLLITYEKIRRACGVIIVVISLNLFRSLWVGDLVAKFNLDRSTAAWGVQLVTAGAGWIFVAAFPYFSPFLLTLEGLIATVGTGAAIGW</sequence>
<dbReference type="GeneID" id="64345225"/>
<organism evidence="3 4">
    <name type="scientific">Leuconostoc pseudomesenteroides</name>
    <dbReference type="NCBI Taxonomy" id="33968"/>
    <lineage>
        <taxon>Bacteria</taxon>
        <taxon>Bacillati</taxon>
        <taxon>Bacillota</taxon>
        <taxon>Bacilli</taxon>
        <taxon>Lactobacillales</taxon>
        <taxon>Lactobacillaceae</taxon>
        <taxon>Leuconostoc</taxon>
    </lineage>
</organism>
<evidence type="ECO:0000313" key="2">
    <source>
        <dbReference type="EMBL" id="MDG9733948.1"/>
    </source>
</evidence>
<evidence type="ECO:0000256" key="1">
    <source>
        <dbReference type="SAM" id="Phobius"/>
    </source>
</evidence>
<reference evidence="3 4" key="1">
    <citation type="submission" date="2019-06" db="EMBL/GenBank/DDBJ databases">
        <title>Genome analyses of bacteria isolated from kimchi.</title>
        <authorList>
            <person name="Lee S."/>
            <person name="Ahn S."/>
            <person name="Roh S."/>
        </authorList>
    </citation>
    <scope>NUCLEOTIDE SEQUENCE [LARGE SCALE GENOMIC DNA]</scope>
    <source>
        <strain evidence="3 4">CBA3630</strain>
    </source>
</reference>
<name>A0A5B8T769_LEUPS</name>
<feature type="transmembrane region" description="Helical" evidence="1">
    <location>
        <begin position="12"/>
        <end position="33"/>
    </location>
</feature>
<dbReference type="AlphaFoldDB" id="A0A5B8T769"/>
<protein>
    <submittedName>
        <fullName evidence="3">Uncharacterized protein</fullName>
    </submittedName>
</protein>
<evidence type="ECO:0000313" key="3">
    <source>
        <dbReference type="EMBL" id="QEA42843.1"/>
    </source>
</evidence>
<evidence type="ECO:0000313" key="5">
    <source>
        <dbReference type="Proteomes" id="UP001529201"/>
    </source>
</evidence>
<accession>A0A5B8T769</accession>
<feature type="transmembrane region" description="Helical" evidence="1">
    <location>
        <begin position="45"/>
        <end position="68"/>
    </location>
</feature>
<dbReference type="Proteomes" id="UP000321296">
    <property type="component" value="Chromosome"/>
</dbReference>
<reference evidence="2 5" key="2">
    <citation type="submission" date="2023-02" db="EMBL/GenBank/DDBJ databases">
        <title>Antimicrobial susceptibility testing and tentative epidemiological cut-off values for Lactobacillaceae family species intended for ingestion.</title>
        <authorList>
            <person name="Noehr-Meldgaard K."/>
            <person name="Struve C."/>
            <person name="Ingmer H."/>
            <person name="Koza A."/>
            <person name="Al-Nakeeb K."/>
            <person name="Agersoe Y."/>
        </authorList>
    </citation>
    <scope>NUCLEOTIDE SEQUENCE [LARGE SCALE GENOMIC DNA]</scope>
    <source>
        <strain evidence="2 5">DSM 20193</strain>
    </source>
</reference>
<dbReference type="RefSeq" id="WP_010292360.1">
    <property type="nucleotide sequence ID" value="NZ_CP042383.1"/>
</dbReference>
<keyword evidence="1" id="KW-1133">Transmembrane helix</keyword>